<dbReference type="Pfam" id="PF01535">
    <property type="entry name" value="PPR"/>
    <property type="match status" value="2"/>
</dbReference>
<dbReference type="InterPro" id="IPR002885">
    <property type="entry name" value="PPR_rpt"/>
</dbReference>
<evidence type="ECO:0000256" key="6">
    <source>
        <dbReference type="SAM" id="MobiDB-lite"/>
    </source>
</evidence>
<keyword evidence="2" id="KW-0677">Repeat</keyword>
<feature type="compositionally biased region" description="Basic and acidic residues" evidence="6">
    <location>
        <begin position="313"/>
        <end position="329"/>
    </location>
</feature>
<keyword evidence="9" id="KW-1185">Reference proteome</keyword>
<evidence type="ECO:0000256" key="1">
    <source>
        <dbReference type="ARBA" id="ARBA00006192"/>
    </source>
</evidence>
<dbReference type="Pfam" id="PF13812">
    <property type="entry name" value="PPR_3"/>
    <property type="match status" value="2"/>
</dbReference>
<dbReference type="Gene3D" id="1.25.40.10">
    <property type="entry name" value="Tetratricopeptide repeat domain"/>
    <property type="match status" value="3"/>
</dbReference>
<sequence>MSAALLQLKELAVLLCDQAVTLPRGHKWQQPWASACRVLLERNMHDADLSHMVACRVSTLYLTTGLPEQNLYFAPNITLQDFLQHGMPRRVTVGHAGESLDKRLRGTTQAYTGVYSTRLNFQNSLSIVPGIQPRCARPRRVPCFHPPLHAADLARFTSDARRLAPVDKNDPPQSTPSSPSTHAQEAAEEHSLPETSATPNSSDDKDTPLPPPPSSGSTPAEDGTTPPHPAPQPSDGQPELSLKTGTTQAMSSADLKDVFVPPASFPRSKPPHMSIPASRSIPFQIRILKRQLRLAVQKPPNIRKTFRGGLTSRRSDGVPKSERASDEDITQRLELKNPRMAQQSGRLWLVWDEAVRAGLGHYITCTEEMQLAEWLQASRSFKFTAKLRNDRGQRLKKLLDRVEQRTSHFAKFRQLQGLHLQFECLRIYQYSLLDDWQTVQTSLHDLLSRNDGVKEPTRGSSNLPLVNLIRFLLQDALQYDGPLRVIDLILDNFLWLEPPIRRLAVETFGYRVQWYHQSKYLQLAADKAISKIRRPVEFLDDKLRLWDEQRLRRAARLLLQSFIRQDEPEIAYAIYLWQRRNQVHIPVQTLGDLCDLLVLGESYAEAEGVFQRLQDFERDVGKKTRPEEWYPKTMRVGLRLSAHQGDVDGAETYYRLLKDHAKAYRFIFFHAGAGALRLHAYAVAGRMEDLEKIFASMFPTSPGTGGPETRKSDYGPRISDYVALILGYARRGDLESANRWLSVMAKAGIQPNLYVYNIILGELTTRGDVDGVRAVLGQMERANIKRNRQTYVCIVNMYAALRDPVRAEEAFQQALQDGIRPHGQLFNRLVNAHVEAASWPGVIRAFDYMMNLPYRTLSLSIGLCNILLKAYVLIGAPHYAVRGVFSRLADFGAIPNVQSYCLLIQSAVDSDRMGEANRIFRQMQSALRIKPSDPTNVYPLTMLVSGHLRRGELEQARARYNEMIENDIQPSTSTFAAIIRSYASGEDDDGLRIAEDFLKQVLDNPGDRNKFTQPRNPANTLTYLFVPVMKAHARRSDSSEVERVYGEFLEKGGRSDISTLSILLHAYGLSGDIEAVVQVWEEIHKLGLDLLNHKSVFPGVDTLDKEAGRPHTIWLAYALSVYIDTLSTAGRHTTIAETLAMLRKEGFVFSANNWNHIAIAMMRAGEPERAFEVLERVILRYQAESERLMQERDIHPDSPFVFNRPKEAGAVEKMDHRASGAQERKVLVYKAEQAVPYPGTDIKGEEQIRSIEDLIHSLHILHQVSPAWHLWKPYPSLLKILGAFLTADSQEDREIDLGLSAGGGTQEILQRIYANYPAAVEAVRTHQRMLESRQPRSQESEYIV</sequence>
<feature type="signal peptide" evidence="7">
    <location>
        <begin position="1"/>
        <end position="16"/>
    </location>
</feature>
<dbReference type="NCBIfam" id="TIGR00756">
    <property type="entry name" value="PPR"/>
    <property type="match status" value="1"/>
</dbReference>
<dbReference type="Proteomes" id="UP000076738">
    <property type="component" value="Unassembled WGS sequence"/>
</dbReference>
<organism evidence="8 9">
    <name type="scientific">Calocera viscosa (strain TUFC12733)</name>
    <dbReference type="NCBI Taxonomy" id="1330018"/>
    <lineage>
        <taxon>Eukaryota</taxon>
        <taxon>Fungi</taxon>
        <taxon>Dikarya</taxon>
        <taxon>Basidiomycota</taxon>
        <taxon>Agaricomycotina</taxon>
        <taxon>Dacrymycetes</taxon>
        <taxon>Dacrymycetales</taxon>
        <taxon>Dacrymycetaceae</taxon>
        <taxon>Calocera</taxon>
    </lineage>
</organism>
<evidence type="ECO:0000256" key="4">
    <source>
        <dbReference type="ARBA" id="ARBA00044511"/>
    </source>
</evidence>
<evidence type="ECO:0000313" key="9">
    <source>
        <dbReference type="Proteomes" id="UP000076738"/>
    </source>
</evidence>
<name>A0A167NVK5_CALVF</name>
<dbReference type="STRING" id="1330018.A0A167NVK5"/>
<gene>
    <name evidence="8" type="ORF">CALVIDRAFT_496708</name>
</gene>
<accession>A0A167NVK5</accession>
<evidence type="ECO:0000256" key="7">
    <source>
        <dbReference type="SAM" id="SignalP"/>
    </source>
</evidence>
<feature type="region of interest" description="Disordered" evidence="6">
    <location>
        <begin position="303"/>
        <end position="329"/>
    </location>
</feature>
<evidence type="ECO:0000256" key="2">
    <source>
        <dbReference type="ARBA" id="ARBA00022737"/>
    </source>
</evidence>
<dbReference type="OrthoDB" id="185373at2759"/>
<comment type="similarity">
    <text evidence="1">Belongs to the CCM1 family.</text>
</comment>
<dbReference type="EMBL" id="KV417277">
    <property type="protein sequence ID" value="KZO98127.1"/>
    <property type="molecule type" value="Genomic_DNA"/>
</dbReference>
<evidence type="ECO:0000313" key="8">
    <source>
        <dbReference type="EMBL" id="KZO98127.1"/>
    </source>
</evidence>
<keyword evidence="7" id="KW-0732">Signal</keyword>
<proteinExistence type="inferred from homology"/>
<comment type="function">
    <text evidence="3">Regulates mitochondrial small subunit maturation by controlling 15S rRNA 5'-end processing. Localizes to the 5' precursor of the 15S rRNA in a position that is subsequently occupied by mS47 in the mature yeast mtSSU. Uses structure and sequence-specific RNA recognition, binding to a single-stranded region of the precursor and specifically recognizing bases -6 to -1. The exchange of Ccm1 for mS47 is coupled to the irreversible removal of precursor rRNA that is accompanied by conformational changes of the mitoribosomal proteins uS5m and mS26. These conformational changes signal completion of 5'-end rRNA processing through protection of the mature 5'-end of the 15S rRNA and stabilization of mS47. The removal of the 5' precursor together with the dissociation of Ccm1 may be catalyzed by the 5'-3' exoribonuclease Pet127. Involved in the specific removal of group I introns in mitochondrial encoded transcripts.</text>
</comment>
<feature type="repeat" description="PPR" evidence="5">
    <location>
        <begin position="936"/>
        <end position="970"/>
    </location>
</feature>
<feature type="chain" id="PRO_5007890861" description="Pentacotripeptide-repeat region of PRORP domain-containing protein" evidence="7">
    <location>
        <begin position="17"/>
        <end position="1344"/>
    </location>
</feature>
<evidence type="ECO:0000256" key="3">
    <source>
        <dbReference type="ARBA" id="ARBA00044493"/>
    </source>
</evidence>
<dbReference type="PANTHER" id="PTHR47447">
    <property type="entry name" value="OS03G0856100 PROTEIN"/>
    <property type="match status" value="1"/>
</dbReference>
<protein>
    <recommendedName>
        <fullName evidence="10">Pentacotripeptide-repeat region of PRORP domain-containing protein</fullName>
    </recommendedName>
</protein>
<dbReference type="InterPro" id="IPR011990">
    <property type="entry name" value="TPR-like_helical_dom_sf"/>
</dbReference>
<feature type="compositionally biased region" description="Low complexity" evidence="6">
    <location>
        <begin position="171"/>
        <end position="181"/>
    </location>
</feature>
<evidence type="ECO:0000256" key="5">
    <source>
        <dbReference type="PROSITE-ProRule" id="PRU00708"/>
    </source>
</evidence>
<comment type="subunit">
    <text evidence="4">Binds to mitochondrial small subunit 15S rRNA.</text>
</comment>
<feature type="repeat" description="PPR" evidence="5">
    <location>
        <begin position="1056"/>
        <end position="1090"/>
    </location>
</feature>
<feature type="region of interest" description="Disordered" evidence="6">
    <location>
        <begin position="164"/>
        <end position="254"/>
    </location>
</feature>
<reference evidence="8 9" key="1">
    <citation type="journal article" date="2016" name="Mol. Biol. Evol.">
        <title>Comparative Genomics of Early-Diverging Mushroom-Forming Fungi Provides Insights into the Origins of Lignocellulose Decay Capabilities.</title>
        <authorList>
            <person name="Nagy L.G."/>
            <person name="Riley R."/>
            <person name="Tritt A."/>
            <person name="Adam C."/>
            <person name="Daum C."/>
            <person name="Floudas D."/>
            <person name="Sun H."/>
            <person name="Yadav J.S."/>
            <person name="Pangilinan J."/>
            <person name="Larsson K.H."/>
            <person name="Matsuura K."/>
            <person name="Barry K."/>
            <person name="Labutti K."/>
            <person name="Kuo R."/>
            <person name="Ohm R.A."/>
            <person name="Bhattacharya S.S."/>
            <person name="Shirouzu T."/>
            <person name="Yoshinaga Y."/>
            <person name="Martin F.M."/>
            <person name="Grigoriev I.V."/>
            <person name="Hibbett D.S."/>
        </authorList>
    </citation>
    <scope>NUCLEOTIDE SEQUENCE [LARGE SCALE GENOMIC DNA]</scope>
    <source>
        <strain evidence="8 9">TUFC12733</strain>
    </source>
</reference>
<dbReference type="PROSITE" id="PS51375">
    <property type="entry name" value="PPR"/>
    <property type="match status" value="4"/>
</dbReference>
<dbReference type="SUPFAM" id="SSF81901">
    <property type="entry name" value="HCP-like"/>
    <property type="match status" value="1"/>
</dbReference>
<dbReference type="PANTHER" id="PTHR47447:SF17">
    <property type="entry name" value="OS12G0638900 PROTEIN"/>
    <property type="match status" value="1"/>
</dbReference>
<feature type="repeat" description="PPR" evidence="5">
    <location>
        <begin position="717"/>
        <end position="751"/>
    </location>
</feature>
<feature type="repeat" description="PPR" evidence="5">
    <location>
        <begin position="787"/>
        <end position="821"/>
    </location>
</feature>
<evidence type="ECO:0008006" key="10">
    <source>
        <dbReference type="Google" id="ProtNLM"/>
    </source>
</evidence>